<accession>A0A8T1TZY4</accession>
<feature type="compositionally biased region" description="Basic and acidic residues" evidence="1">
    <location>
        <begin position="105"/>
        <end position="122"/>
    </location>
</feature>
<dbReference type="VEuPathDB" id="FungiDB:PC110_g8083"/>
<feature type="compositionally biased region" description="Basic and acidic residues" evidence="1">
    <location>
        <begin position="13"/>
        <end position="23"/>
    </location>
</feature>
<dbReference type="Proteomes" id="UP000688947">
    <property type="component" value="Unassembled WGS sequence"/>
</dbReference>
<feature type="region of interest" description="Disordered" evidence="1">
    <location>
        <begin position="1"/>
        <end position="142"/>
    </location>
</feature>
<evidence type="ECO:0000313" key="3">
    <source>
        <dbReference type="Proteomes" id="UP000688947"/>
    </source>
</evidence>
<feature type="compositionally biased region" description="Basic and acidic residues" evidence="1">
    <location>
        <begin position="31"/>
        <end position="40"/>
    </location>
</feature>
<sequence length="265" mass="28469">MNYYGDDLGSDAGSDRYGDDRGGRSGTVQTEVERLEEAGRQRALRHRGAGEGETTEGQGQLVVGTEGRAEESEVVQELLAAGENEFKDAAEDPVPADPTASVAADKSEVKIEPNVKEEHDGGTDAFAGYGDEPSGYGGESVPEEKTDVMVIDAAEEKVGKEVFEVDKEAPVSTTFCEMAENTVDAKVVADPKVVETSKTVVVRSKVPVPKVKVLKSILKKSGGKSARVAVSISYRTNKIEIGGSVFLDWEDEDPDELPFRPWCLK</sequence>
<gene>
    <name evidence="2" type="ORF">JG687_00014391</name>
</gene>
<name>A0A8T1TZY4_9STRA</name>
<proteinExistence type="predicted"/>
<dbReference type="OrthoDB" id="10405073at2759"/>
<dbReference type="VEuPathDB" id="FungiDB:PC110_g8085"/>
<dbReference type="AlphaFoldDB" id="A0A8T1TZY4"/>
<evidence type="ECO:0000256" key="1">
    <source>
        <dbReference type="SAM" id="MobiDB-lite"/>
    </source>
</evidence>
<protein>
    <submittedName>
        <fullName evidence="2">Uncharacterized protein</fullName>
    </submittedName>
</protein>
<comment type="caution">
    <text evidence="2">The sequence shown here is derived from an EMBL/GenBank/DDBJ whole genome shotgun (WGS) entry which is preliminary data.</text>
</comment>
<organism evidence="2 3">
    <name type="scientific">Phytophthora cactorum</name>
    <dbReference type="NCBI Taxonomy" id="29920"/>
    <lineage>
        <taxon>Eukaryota</taxon>
        <taxon>Sar</taxon>
        <taxon>Stramenopiles</taxon>
        <taxon>Oomycota</taxon>
        <taxon>Peronosporomycetes</taxon>
        <taxon>Peronosporales</taxon>
        <taxon>Peronosporaceae</taxon>
        <taxon>Phytophthora</taxon>
    </lineage>
</organism>
<reference evidence="2" key="1">
    <citation type="submission" date="2021-01" db="EMBL/GenBank/DDBJ databases">
        <title>Phytophthora aleatoria, a newly-described species from Pinus radiata is distinct from Phytophthora cactorum isolates based on comparative genomics.</title>
        <authorList>
            <person name="Mcdougal R."/>
            <person name="Panda P."/>
            <person name="Williams N."/>
            <person name="Studholme D.J."/>
        </authorList>
    </citation>
    <scope>NUCLEOTIDE SEQUENCE</scope>
    <source>
        <strain evidence="2">NZFS 3830</strain>
    </source>
</reference>
<evidence type="ECO:0000313" key="2">
    <source>
        <dbReference type="EMBL" id="KAG6950221.1"/>
    </source>
</evidence>
<dbReference type="EMBL" id="JAENGZ010001156">
    <property type="protein sequence ID" value="KAG6950221.1"/>
    <property type="molecule type" value="Genomic_DNA"/>
</dbReference>